<keyword evidence="1" id="KW-1133">Transmembrane helix</keyword>
<evidence type="ECO:0000313" key="2">
    <source>
        <dbReference type="EMBL" id="OXA41623.1"/>
    </source>
</evidence>
<comment type="caution">
    <text evidence="2">The sequence shown here is derived from an EMBL/GenBank/DDBJ whole genome shotgun (WGS) entry which is preliminary data.</text>
</comment>
<keyword evidence="1" id="KW-0472">Membrane</keyword>
<evidence type="ECO:0000256" key="1">
    <source>
        <dbReference type="SAM" id="Phobius"/>
    </source>
</evidence>
<dbReference type="EMBL" id="LNIX01000029">
    <property type="protein sequence ID" value="OXA41623.1"/>
    <property type="molecule type" value="Genomic_DNA"/>
</dbReference>
<reference evidence="2 3" key="1">
    <citation type="submission" date="2015-12" db="EMBL/GenBank/DDBJ databases">
        <title>The genome of Folsomia candida.</title>
        <authorList>
            <person name="Faddeeva A."/>
            <person name="Derks M.F."/>
            <person name="Anvar Y."/>
            <person name="Smit S."/>
            <person name="Van Straalen N."/>
            <person name="Roelofs D."/>
        </authorList>
    </citation>
    <scope>NUCLEOTIDE SEQUENCE [LARGE SCALE GENOMIC DNA]</scope>
    <source>
        <strain evidence="2 3">VU population</strain>
        <tissue evidence="2">Whole body</tissue>
    </source>
</reference>
<organism evidence="2 3">
    <name type="scientific">Folsomia candida</name>
    <name type="common">Springtail</name>
    <dbReference type="NCBI Taxonomy" id="158441"/>
    <lineage>
        <taxon>Eukaryota</taxon>
        <taxon>Metazoa</taxon>
        <taxon>Ecdysozoa</taxon>
        <taxon>Arthropoda</taxon>
        <taxon>Hexapoda</taxon>
        <taxon>Collembola</taxon>
        <taxon>Entomobryomorpha</taxon>
        <taxon>Isotomoidea</taxon>
        <taxon>Isotomidae</taxon>
        <taxon>Proisotominae</taxon>
        <taxon>Folsomia</taxon>
    </lineage>
</organism>
<evidence type="ECO:0000313" key="3">
    <source>
        <dbReference type="Proteomes" id="UP000198287"/>
    </source>
</evidence>
<dbReference type="AlphaFoldDB" id="A0A226D905"/>
<sequence length="182" mass="20475">MVVDCFSELLEIREAVAILNKYFKPNGLHYIGEEPATSLMKWYNGGSNELRFKEIVGLTNFNDFVVFWGLQDASEFTILNLTVFHLPPTAFEFPVPINPHSYILGDVLTYSFISCYKVKSETFILSALTTPFDAESWLLILSTFSVIILILSLLPWTVSFEGAFVAIGILLENSVLGDLKSF</sequence>
<keyword evidence="1" id="KW-0812">Transmembrane</keyword>
<dbReference type="Proteomes" id="UP000198287">
    <property type="component" value="Unassembled WGS sequence"/>
</dbReference>
<gene>
    <name evidence="2" type="ORF">Fcan01_23675</name>
</gene>
<protein>
    <submittedName>
        <fullName evidence="2">Uncharacterized protein</fullName>
    </submittedName>
</protein>
<name>A0A226D905_FOLCA</name>
<proteinExistence type="predicted"/>
<feature type="transmembrane region" description="Helical" evidence="1">
    <location>
        <begin position="137"/>
        <end position="156"/>
    </location>
</feature>
<keyword evidence="3" id="KW-1185">Reference proteome</keyword>
<accession>A0A226D905</accession>